<accession>A0AAP0K2G6</accession>
<reference evidence="3 4" key="1">
    <citation type="submission" date="2024-01" db="EMBL/GenBank/DDBJ databases">
        <title>Genome assemblies of Stephania.</title>
        <authorList>
            <person name="Yang L."/>
        </authorList>
    </citation>
    <scope>NUCLEOTIDE SEQUENCE [LARGE SCALE GENOMIC DNA]</scope>
    <source>
        <strain evidence="3">QJT</strain>
        <tissue evidence="3">Leaf</tissue>
    </source>
</reference>
<feature type="compositionally biased region" description="Basic and acidic residues" evidence="2">
    <location>
        <begin position="46"/>
        <end position="67"/>
    </location>
</feature>
<protein>
    <submittedName>
        <fullName evidence="3">Uncharacterized protein</fullName>
    </submittedName>
</protein>
<evidence type="ECO:0000313" key="3">
    <source>
        <dbReference type="EMBL" id="KAK9144486.1"/>
    </source>
</evidence>
<gene>
    <name evidence="3" type="ORF">Sjap_004389</name>
</gene>
<dbReference type="EMBL" id="JBBNAE010000002">
    <property type="protein sequence ID" value="KAK9144486.1"/>
    <property type="molecule type" value="Genomic_DNA"/>
</dbReference>
<dbReference type="Pfam" id="PF03760">
    <property type="entry name" value="LEA_1"/>
    <property type="match status" value="1"/>
</dbReference>
<feature type="region of interest" description="Disordered" evidence="2">
    <location>
        <begin position="46"/>
        <end position="109"/>
    </location>
</feature>
<dbReference type="AlphaFoldDB" id="A0AAP0K2G6"/>
<dbReference type="PANTHER" id="PTHR33493:SF3">
    <property type="entry name" value="LATE EMBRYOGENESIS ABUNDANT PROTEIN, LEA_1 SUBGROUP"/>
    <property type="match status" value="1"/>
</dbReference>
<sequence length="109" mass="12002">MQAAKEKLKDMSALKQAKADAKAEEKAEKEMAKTRVEVAKEVRKAKEAQAERDLHISKAEQKVDDQITKNCATEEQCNRDNDCSNEAQPPSAGVDSSSRTPGPAPTRYL</sequence>
<name>A0AAP0K2G6_9MAGN</name>
<proteinExistence type="inferred from homology"/>
<feature type="compositionally biased region" description="Polar residues" evidence="2">
    <location>
        <begin position="84"/>
        <end position="100"/>
    </location>
</feature>
<comment type="similarity">
    <text evidence="1">Belongs to the LEA type 1 family.</text>
</comment>
<evidence type="ECO:0000256" key="2">
    <source>
        <dbReference type="SAM" id="MobiDB-lite"/>
    </source>
</evidence>
<dbReference type="GO" id="GO:0009793">
    <property type="term" value="P:embryo development ending in seed dormancy"/>
    <property type="evidence" value="ECO:0007669"/>
    <property type="project" value="InterPro"/>
</dbReference>
<keyword evidence="4" id="KW-1185">Reference proteome</keyword>
<feature type="region of interest" description="Disordered" evidence="2">
    <location>
        <begin position="1"/>
        <end position="31"/>
    </location>
</feature>
<comment type="caution">
    <text evidence="3">The sequence shown here is derived from an EMBL/GenBank/DDBJ whole genome shotgun (WGS) entry which is preliminary data.</text>
</comment>
<evidence type="ECO:0000256" key="1">
    <source>
        <dbReference type="ARBA" id="ARBA00010975"/>
    </source>
</evidence>
<dbReference type="Proteomes" id="UP001417504">
    <property type="component" value="Unassembled WGS sequence"/>
</dbReference>
<organism evidence="3 4">
    <name type="scientific">Stephania japonica</name>
    <dbReference type="NCBI Taxonomy" id="461633"/>
    <lineage>
        <taxon>Eukaryota</taxon>
        <taxon>Viridiplantae</taxon>
        <taxon>Streptophyta</taxon>
        <taxon>Embryophyta</taxon>
        <taxon>Tracheophyta</taxon>
        <taxon>Spermatophyta</taxon>
        <taxon>Magnoliopsida</taxon>
        <taxon>Ranunculales</taxon>
        <taxon>Menispermaceae</taxon>
        <taxon>Menispermoideae</taxon>
        <taxon>Cissampelideae</taxon>
        <taxon>Stephania</taxon>
    </lineage>
</organism>
<evidence type="ECO:0000313" key="4">
    <source>
        <dbReference type="Proteomes" id="UP001417504"/>
    </source>
</evidence>
<dbReference type="PANTHER" id="PTHR33493">
    <property type="entry name" value="LATE EMBRYOGENESIS ABUNDANT PROTEIN 6-RELATED"/>
    <property type="match status" value="1"/>
</dbReference>
<dbReference type="InterPro" id="IPR005513">
    <property type="entry name" value="LEA_1"/>
</dbReference>